<reference evidence="3 4" key="1">
    <citation type="journal article" date="2017" name="Gigascience">
        <title>Draft genome of the honey bee ectoparasitic mite, Tropilaelaps mercedesae, is shaped by the parasitic life history.</title>
        <authorList>
            <person name="Dong X."/>
            <person name="Armstrong S.D."/>
            <person name="Xia D."/>
            <person name="Makepeace B.L."/>
            <person name="Darby A.C."/>
            <person name="Kadowaki T."/>
        </authorList>
    </citation>
    <scope>NUCLEOTIDE SEQUENCE [LARGE SCALE GENOMIC DNA]</scope>
    <source>
        <strain evidence="3">Wuxi-XJTLU</strain>
    </source>
</reference>
<dbReference type="SUPFAM" id="SSF52540">
    <property type="entry name" value="P-loop containing nucleoside triphosphate hydrolases"/>
    <property type="match status" value="1"/>
</dbReference>
<name>A0A1V9XA32_9ACAR</name>
<evidence type="ECO:0000313" key="4">
    <source>
        <dbReference type="Proteomes" id="UP000192247"/>
    </source>
</evidence>
<dbReference type="PROSITE" id="PS51192">
    <property type="entry name" value="HELICASE_ATP_BIND_1"/>
    <property type="match status" value="1"/>
</dbReference>
<dbReference type="CDD" id="cd18034">
    <property type="entry name" value="DEXHc_dicer"/>
    <property type="match status" value="1"/>
</dbReference>
<dbReference type="Gene3D" id="3.40.50.300">
    <property type="entry name" value="P-loop containing nucleotide triphosphate hydrolases"/>
    <property type="match status" value="1"/>
</dbReference>
<feature type="non-terminal residue" evidence="3">
    <location>
        <position position="676"/>
    </location>
</feature>
<dbReference type="EMBL" id="MNPL01018216">
    <property type="protein sequence ID" value="OQR70228.1"/>
    <property type="molecule type" value="Genomic_DNA"/>
</dbReference>
<dbReference type="InterPro" id="IPR014001">
    <property type="entry name" value="Helicase_ATP-bd"/>
</dbReference>
<evidence type="ECO:0000313" key="3">
    <source>
        <dbReference type="EMBL" id="OQR70228.1"/>
    </source>
</evidence>
<dbReference type="PANTHER" id="PTHR14074:SF16">
    <property type="entry name" value="ANTIVIRAL INNATE IMMUNE RESPONSE RECEPTOR RIG-I"/>
    <property type="match status" value="1"/>
</dbReference>
<feature type="region of interest" description="Disordered" evidence="1">
    <location>
        <begin position="190"/>
        <end position="210"/>
    </location>
</feature>
<evidence type="ECO:0000259" key="2">
    <source>
        <dbReference type="PROSITE" id="PS51192"/>
    </source>
</evidence>
<comment type="caution">
    <text evidence="3">The sequence shown here is derived from an EMBL/GenBank/DDBJ whole genome shotgun (WGS) entry which is preliminary data.</text>
</comment>
<accession>A0A1V9XA32</accession>
<dbReference type="SMART" id="SM00487">
    <property type="entry name" value="DEXDc"/>
    <property type="match status" value="1"/>
</dbReference>
<dbReference type="AlphaFoldDB" id="A0A1V9XA32"/>
<organism evidence="3 4">
    <name type="scientific">Tropilaelaps mercedesae</name>
    <dbReference type="NCBI Taxonomy" id="418985"/>
    <lineage>
        <taxon>Eukaryota</taxon>
        <taxon>Metazoa</taxon>
        <taxon>Ecdysozoa</taxon>
        <taxon>Arthropoda</taxon>
        <taxon>Chelicerata</taxon>
        <taxon>Arachnida</taxon>
        <taxon>Acari</taxon>
        <taxon>Parasitiformes</taxon>
        <taxon>Mesostigmata</taxon>
        <taxon>Gamasina</taxon>
        <taxon>Dermanyssoidea</taxon>
        <taxon>Laelapidae</taxon>
        <taxon>Tropilaelaps</taxon>
    </lineage>
</organism>
<dbReference type="STRING" id="418985.A0A1V9XA32"/>
<dbReference type="InterPro" id="IPR027417">
    <property type="entry name" value="P-loop_NTPase"/>
</dbReference>
<dbReference type="Pfam" id="PF00270">
    <property type="entry name" value="DEAD"/>
    <property type="match status" value="1"/>
</dbReference>
<dbReference type="InterPro" id="IPR011545">
    <property type="entry name" value="DEAD/DEAH_box_helicase_dom"/>
</dbReference>
<dbReference type="GO" id="GO:0005737">
    <property type="term" value="C:cytoplasm"/>
    <property type="evidence" value="ECO:0007669"/>
    <property type="project" value="TreeGrafter"/>
</dbReference>
<proteinExistence type="predicted"/>
<dbReference type="GO" id="GO:0005524">
    <property type="term" value="F:ATP binding"/>
    <property type="evidence" value="ECO:0007669"/>
    <property type="project" value="InterPro"/>
</dbReference>
<keyword evidence="4" id="KW-1185">Reference proteome</keyword>
<dbReference type="InterPro" id="IPR051363">
    <property type="entry name" value="RLR_Helicase"/>
</dbReference>
<sequence length="676" mass="74943">MGPAHTTTARIAALQGQTALKRRHSSLSFEVFWRLGKLDGRRSSPYGTAIQNRARRRQQRLAVCLHQSVLTVSSNVDGARGGQSVRLVAADGGSWLDGFLQGTTQRDTRPSDETKTCRKVCNEHKRLIYEDRSTSSPLSDLTDLATSDDDALCPQGEFILTAVAGHSRLQISPKELECSTAFLLRALPENPLGQRHPSTTSGGKMETGPRTDFVPHDYQLQLLDKAVEKNVILCLGTGSGKTFISVMLVNHLLEQTRLSLHEGGKRSVFLAPTVPLAKQQGAYLKTFIAANVACYTGSDVELWDGGIWAAVFASYNVLVMTPEVIARFSAVFSNILNASYVKLSDINVLVLDECHAATGKSGYVQIMQNHYRDLENAQRPKILGLTASVLNRKVPPASIEKEVRDLCSRLNSNLATSLDALSHKTKAAEVIVSYRDLPLIEITVPPLVSGTLETNASYQSSLKAQVQKLLTDVGPFGTLKTMLHRIHITQHLIEAAMCEPQVMAKLQGLLEYLKAIIAIIEQWSKNVRSGCQVNPYPVVIPPDLRSILIEPIEYSFPPKIHRLLEIFRACEQLNGSLLCIVFAHERNTVFAIWCVLMMLSRRCAHRYGYIRAGFIMGQGSMSSYSDAYTKVMHFVDERQSEDNDQDVLDDFRCVREQSQPHQTPIAFGHICHGIHL</sequence>
<dbReference type="PANTHER" id="PTHR14074">
    <property type="entry name" value="HELICASE WITH DEATH DOMAIN-RELATED"/>
    <property type="match status" value="1"/>
</dbReference>
<dbReference type="InParanoid" id="A0A1V9XA32"/>
<dbReference type="Proteomes" id="UP000192247">
    <property type="component" value="Unassembled WGS sequence"/>
</dbReference>
<dbReference type="OrthoDB" id="6513042at2759"/>
<evidence type="ECO:0000256" key="1">
    <source>
        <dbReference type="SAM" id="MobiDB-lite"/>
    </source>
</evidence>
<gene>
    <name evidence="3" type="ORF">BIW11_04200</name>
</gene>
<dbReference type="GO" id="GO:0003676">
    <property type="term" value="F:nucleic acid binding"/>
    <property type="evidence" value="ECO:0007669"/>
    <property type="project" value="InterPro"/>
</dbReference>
<protein>
    <submittedName>
        <fullName evidence="3">Endoribonuclease Dicer-like</fullName>
    </submittedName>
</protein>
<feature type="domain" description="Helicase ATP-binding" evidence="2">
    <location>
        <begin position="222"/>
        <end position="407"/>
    </location>
</feature>